<comment type="caution">
    <text evidence="2">The sequence shown here is derived from an EMBL/GenBank/DDBJ whole genome shotgun (WGS) entry which is preliminary data.</text>
</comment>
<sequence length="44" mass="5070">MAKKELSSEEKRKRVRLMLIIGVICAIDVIATLIYYYTSGAFKF</sequence>
<evidence type="ECO:0000256" key="1">
    <source>
        <dbReference type="SAM" id="Phobius"/>
    </source>
</evidence>
<proteinExistence type="predicted"/>
<feature type="transmembrane region" description="Helical" evidence="1">
    <location>
        <begin position="15"/>
        <end position="37"/>
    </location>
</feature>
<keyword evidence="1" id="KW-1133">Transmembrane helix</keyword>
<dbReference type="RefSeq" id="WP_290443579.1">
    <property type="nucleotide sequence ID" value="NZ_JAMXWN010000012.1"/>
</dbReference>
<keyword evidence="3" id="KW-1185">Reference proteome</keyword>
<name>A0ABW1WHV9_9BACL</name>
<keyword evidence="1" id="KW-0472">Membrane</keyword>
<protein>
    <submittedName>
        <fullName evidence="2">Uncharacterized protein</fullName>
    </submittedName>
</protein>
<reference evidence="3" key="1">
    <citation type="journal article" date="2019" name="Int. J. Syst. Evol. Microbiol.">
        <title>The Global Catalogue of Microorganisms (GCM) 10K type strain sequencing project: providing services to taxonomists for standard genome sequencing and annotation.</title>
        <authorList>
            <consortium name="The Broad Institute Genomics Platform"/>
            <consortium name="The Broad Institute Genome Sequencing Center for Infectious Disease"/>
            <person name="Wu L."/>
            <person name="Ma J."/>
        </authorList>
    </citation>
    <scope>NUCLEOTIDE SEQUENCE [LARGE SCALE GENOMIC DNA]</scope>
    <source>
        <strain evidence="3">CCUG 42001</strain>
    </source>
</reference>
<keyword evidence="1" id="KW-0812">Transmembrane</keyword>
<gene>
    <name evidence="2" type="ORF">ACFP7A_11605</name>
</gene>
<evidence type="ECO:0000313" key="3">
    <source>
        <dbReference type="Proteomes" id="UP001596267"/>
    </source>
</evidence>
<dbReference type="Proteomes" id="UP001596267">
    <property type="component" value="Unassembled WGS sequence"/>
</dbReference>
<organism evidence="2 3">
    <name type="scientific">Sporolactobacillus kofuensis</name>
    <dbReference type="NCBI Taxonomy" id="269672"/>
    <lineage>
        <taxon>Bacteria</taxon>
        <taxon>Bacillati</taxon>
        <taxon>Bacillota</taxon>
        <taxon>Bacilli</taxon>
        <taxon>Bacillales</taxon>
        <taxon>Sporolactobacillaceae</taxon>
        <taxon>Sporolactobacillus</taxon>
    </lineage>
</organism>
<accession>A0ABW1WHV9</accession>
<evidence type="ECO:0000313" key="2">
    <source>
        <dbReference type="EMBL" id="MFC6387251.1"/>
    </source>
</evidence>
<dbReference type="EMBL" id="JBHSTQ010000012">
    <property type="protein sequence ID" value="MFC6387251.1"/>
    <property type="molecule type" value="Genomic_DNA"/>
</dbReference>